<sequence length="72" mass="8505">MVDGNSQAILGQPEYSKHWHAVYTGLCIGYARNELDLEFLRFVTEHKEQGLPSWVELEDIREVQYWRSVIDH</sequence>
<evidence type="ECO:0000313" key="1">
    <source>
        <dbReference type="EMBL" id="KXT09856.1"/>
    </source>
</evidence>
<gene>
    <name evidence="1" type="ORF">AC579_2087</name>
</gene>
<proteinExistence type="predicted"/>
<accession>A0A139I594</accession>
<name>A0A139I594_9PEZI</name>
<organism evidence="1 2">
    <name type="scientific">Pseudocercospora musae</name>
    <dbReference type="NCBI Taxonomy" id="113226"/>
    <lineage>
        <taxon>Eukaryota</taxon>
        <taxon>Fungi</taxon>
        <taxon>Dikarya</taxon>
        <taxon>Ascomycota</taxon>
        <taxon>Pezizomycotina</taxon>
        <taxon>Dothideomycetes</taxon>
        <taxon>Dothideomycetidae</taxon>
        <taxon>Mycosphaerellales</taxon>
        <taxon>Mycosphaerellaceae</taxon>
        <taxon>Pseudocercospora</taxon>
    </lineage>
</organism>
<dbReference type="Proteomes" id="UP000073492">
    <property type="component" value="Unassembled WGS sequence"/>
</dbReference>
<dbReference type="EMBL" id="LFZO01000302">
    <property type="protein sequence ID" value="KXT09856.1"/>
    <property type="molecule type" value="Genomic_DNA"/>
</dbReference>
<keyword evidence="2" id="KW-1185">Reference proteome</keyword>
<evidence type="ECO:0000313" key="2">
    <source>
        <dbReference type="Proteomes" id="UP000073492"/>
    </source>
</evidence>
<dbReference type="OrthoDB" id="5303367at2759"/>
<comment type="caution">
    <text evidence="1">The sequence shown here is derived from an EMBL/GenBank/DDBJ whole genome shotgun (WGS) entry which is preliminary data.</text>
</comment>
<reference evidence="1 2" key="1">
    <citation type="submission" date="2015-07" db="EMBL/GenBank/DDBJ databases">
        <title>Comparative genomics of the Sigatoka disease complex on banana suggests a link between parallel evolutionary changes in Pseudocercospora fijiensis and Pseudocercospora eumusae and increased virulence on the banana host.</title>
        <authorList>
            <person name="Chang T.-C."/>
            <person name="Salvucci A."/>
            <person name="Crous P.W."/>
            <person name="Stergiopoulos I."/>
        </authorList>
    </citation>
    <scope>NUCLEOTIDE SEQUENCE [LARGE SCALE GENOMIC DNA]</scope>
    <source>
        <strain evidence="1 2">CBS 116634</strain>
    </source>
</reference>
<protein>
    <submittedName>
        <fullName evidence="1">Uncharacterized protein</fullName>
    </submittedName>
</protein>
<dbReference type="AlphaFoldDB" id="A0A139I594"/>